<organism evidence="3 4">
    <name type="scientific">Candidatus Kaiserbacteria bacterium RIFCSPHIGHO2_02_FULL_55_25</name>
    <dbReference type="NCBI Taxonomy" id="1798498"/>
    <lineage>
        <taxon>Bacteria</taxon>
        <taxon>Candidatus Kaiseribacteriota</taxon>
    </lineage>
</organism>
<comment type="caution">
    <text evidence="3">The sequence shown here is derived from an EMBL/GenBank/DDBJ whole genome shotgun (WGS) entry which is preliminary data.</text>
</comment>
<keyword evidence="2" id="KW-0812">Transmembrane</keyword>
<proteinExistence type="predicted"/>
<gene>
    <name evidence="3" type="ORF">A3C20_03385</name>
</gene>
<feature type="transmembrane region" description="Helical" evidence="2">
    <location>
        <begin position="20"/>
        <end position="42"/>
    </location>
</feature>
<name>A0A1F6E7H6_9BACT</name>
<evidence type="ECO:0000313" key="3">
    <source>
        <dbReference type="EMBL" id="OGG69152.1"/>
    </source>
</evidence>
<sequence length="121" mass="13342">MVVQKTINNLKDRPKDERKVVAGGIAVFVISVLLIAWAILFFRRIQSGQLQVNLDSGAQNEFNPTGTQQAQREIEQSNGQTPEDLYNIRNDAAAQQVGGQQQLQIQQIGNGADNFGNPTSY</sequence>
<dbReference type="AlphaFoldDB" id="A0A1F6E7H6"/>
<protein>
    <submittedName>
        <fullName evidence="3">Uncharacterized protein</fullName>
    </submittedName>
</protein>
<evidence type="ECO:0000256" key="2">
    <source>
        <dbReference type="SAM" id="Phobius"/>
    </source>
</evidence>
<keyword evidence="2" id="KW-0472">Membrane</keyword>
<feature type="region of interest" description="Disordered" evidence="1">
    <location>
        <begin position="56"/>
        <end position="84"/>
    </location>
</feature>
<reference evidence="3 4" key="1">
    <citation type="journal article" date="2016" name="Nat. Commun.">
        <title>Thousands of microbial genomes shed light on interconnected biogeochemical processes in an aquifer system.</title>
        <authorList>
            <person name="Anantharaman K."/>
            <person name="Brown C.T."/>
            <person name="Hug L.A."/>
            <person name="Sharon I."/>
            <person name="Castelle C.J."/>
            <person name="Probst A.J."/>
            <person name="Thomas B.C."/>
            <person name="Singh A."/>
            <person name="Wilkins M.J."/>
            <person name="Karaoz U."/>
            <person name="Brodie E.L."/>
            <person name="Williams K.H."/>
            <person name="Hubbard S.S."/>
            <person name="Banfield J.F."/>
        </authorList>
    </citation>
    <scope>NUCLEOTIDE SEQUENCE [LARGE SCALE GENOMIC DNA]</scope>
</reference>
<evidence type="ECO:0000313" key="4">
    <source>
        <dbReference type="Proteomes" id="UP000176914"/>
    </source>
</evidence>
<accession>A0A1F6E7H6</accession>
<dbReference type="EMBL" id="MFLL01000018">
    <property type="protein sequence ID" value="OGG69152.1"/>
    <property type="molecule type" value="Genomic_DNA"/>
</dbReference>
<evidence type="ECO:0000256" key="1">
    <source>
        <dbReference type="SAM" id="MobiDB-lite"/>
    </source>
</evidence>
<keyword evidence="2" id="KW-1133">Transmembrane helix</keyword>
<feature type="compositionally biased region" description="Polar residues" evidence="1">
    <location>
        <begin position="56"/>
        <end position="81"/>
    </location>
</feature>
<dbReference type="Proteomes" id="UP000176914">
    <property type="component" value="Unassembled WGS sequence"/>
</dbReference>